<accession>A0A9P4MC51</accession>
<evidence type="ECO:0000256" key="4">
    <source>
        <dbReference type="ARBA" id="ARBA00023136"/>
    </source>
</evidence>
<keyword evidence="8" id="KW-1185">Reference proteome</keyword>
<evidence type="ECO:0000313" key="7">
    <source>
        <dbReference type="EMBL" id="KAF2100329.1"/>
    </source>
</evidence>
<dbReference type="InterPro" id="IPR000620">
    <property type="entry name" value="EamA_dom"/>
</dbReference>
<dbReference type="OrthoDB" id="306876at2759"/>
<feature type="non-terminal residue" evidence="7">
    <location>
        <position position="1"/>
    </location>
</feature>
<evidence type="ECO:0000313" key="8">
    <source>
        <dbReference type="Proteomes" id="UP000799772"/>
    </source>
</evidence>
<dbReference type="Pfam" id="PF00892">
    <property type="entry name" value="EamA"/>
    <property type="match status" value="2"/>
</dbReference>
<protein>
    <recommendedName>
        <fullName evidence="6">EamA domain-containing protein</fullName>
    </recommendedName>
</protein>
<dbReference type="Proteomes" id="UP000799772">
    <property type="component" value="Unassembled WGS sequence"/>
</dbReference>
<dbReference type="SUPFAM" id="SSF103481">
    <property type="entry name" value="Multidrug resistance efflux transporter EmrE"/>
    <property type="match status" value="2"/>
</dbReference>
<evidence type="ECO:0000256" key="5">
    <source>
        <dbReference type="SAM" id="Phobius"/>
    </source>
</evidence>
<feature type="non-terminal residue" evidence="7">
    <location>
        <position position="337"/>
    </location>
</feature>
<evidence type="ECO:0000256" key="3">
    <source>
        <dbReference type="ARBA" id="ARBA00022989"/>
    </source>
</evidence>
<evidence type="ECO:0000256" key="1">
    <source>
        <dbReference type="ARBA" id="ARBA00004141"/>
    </source>
</evidence>
<organism evidence="7 8">
    <name type="scientific">Rhizodiscina lignyota</name>
    <dbReference type="NCBI Taxonomy" id="1504668"/>
    <lineage>
        <taxon>Eukaryota</taxon>
        <taxon>Fungi</taxon>
        <taxon>Dikarya</taxon>
        <taxon>Ascomycota</taxon>
        <taxon>Pezizomycotina</taxon>
        <taxon>Dothideomycetes</taxon>
        <taxon>Pleosporomycetidae</taxon>
        <taxon>Aulographales</taxon>
        <taxon>Rhizodiscinaceae</taxon>
        <taxon>Rhizodiscina</taxon>
    </lineage>
</organism>
<dbReference type="PANTHER" id="PTHR22911">
    <property type="entry name" value="ACYL-MALONYL CONDENSING ENZYME-RELATED"/>
    <property type="match status" value="1"/>
</dbReference>
<dbReference type="PANTHER" id="PTHR22911:SF6">
    <property type="entry name" value="SOLUTE CARRIER FAMILY 35 MEMBER G1"/>
    <property type="match status" value="1"/>
</dbReference>
<comment type="subcellular location">
    <subcellularLocation>
        <location evidence="1">Membrane</location>
        <topology evidence="1">Multi-pass membrane protein</topology>
    </subcellularLocation>
</comment>
<feature type="transmembrane region" description="Helical" evidence="5">
    <location>
        <begin position="200"/>
        <end position="224"/>
    </location>
</feature>
<keyword evidence="2 5" id="KW-0812">Transmembrane</keyword>
<feature type="transmembrane region" description="Helical" evidence="5">
    <location>
        <begin position="83"/>
        <end position="105"/>
    </location>
</feature>
<feature type="transmembrane region" description="Helical" evidence="5">
    <location>
        <begin position="236"/>
        <end position="259"/>
    </location>
</feature>
<reference evidence="7" key="1">
    <citation type="journal article" date="2020" name="Stud. Mycol.">
        <title>101 Dothideomycetes genomes: a test case for predicting lifestyles and emergence of pathogens.</title>
        <authorList>
            <person name="Haridas S."/>
            <person name="Albert R."/>
            <person name="Binder M."/>
            <person name="Bloem J."/>
            <person name="Labutti K."/>
            <person name="Salamov A."/>
            <person name="Andreopoulos B."/>
            <person name="Baker S."/>
            <person name="Barry K."/>
            <person name="Bills G."/>
            <person name="Bluhm B."/>
            <person name="Cannon C."/>
            <person name="Castanera R."/>
            <person name="Culley D."/>
            <person name="Daum C."/>
            <person name="Ezra D."/>
            <person name="Gonzalez J."/>
            <person name="Henrissat B."/>
            <person name="Kuo A."/>
            <person name="Liang C."/>
            <person name="Lipzen A."/>
            <person name="Lutzoni F."/>
            <person name="Magnuson J."/>
            <person name="Mondo S."/>
            <person name="Nolan M."/>
            <person name="Ohm R."/>
            <person name="Pangilinan J."/>
            <person name="Park H.-J."/>
            <person name="Ramirez L."/>
            <person name="Alfaro M."/>
            <person name="Sun H."/>
            <person name="Tritt A."/>
            <person name="Yoshinaga Y."/>
            <person name="Zwiers L.-H."/>
            <person name="Turgeon B."/>
            <person name="Goodwin S."/>
            <person name="Spatafora J."/>
            <person name="Crous P."/>
            <person name="Grigoriev I."/>
        </authorList>
    </citation>
    <scope>NUCLEOTIDE SEQUENCE</scope>
    <source>
        <strain evidence="7">CBS 133067</strain>
    </source>
</reference>
<evidence type="ECO:0000259" key="6">
    <source>
        <dbReference type="Pfam" id="PF00892"/>
    </source>
</evidence>
<dbReference type="GO" id="GO:0016020">
    <property type="term" value="C:membrane"/>
    <property type="evidence" value="ECO:0007669"/>
    <property type="project" value="UniProtKB-SubCell"/>
</dbReference>
<sequence length="337" mass="36542">PKSLQAELQAFWQRNKGLLLVVLSQLFATLMNTTTRVLEVEGNHGNGMHPFQILFWRMSVTSILASIYLWRQKTPDFLLGAKGIRLLMLGRSLGGCFGVLGMYYSLMYLPIADATVVTFLAPSLACWACSFILKESFTRIQQLAALVSLVGVVLIARPWSPSLELDMDVSHMMDVINSTLVPVPAIDLQPHVVVSAGQRAGAVAVAMLGVLGNTLAITTIRWIGKRASPLQTVNTFSFWCAVLAALAMVAVPGIGFVLPSAWQDWTYLAVITISGYLMQFVFAAGLQHESSTRVTCMVYTQMVFAIAADLMVFGTGLNLMSVAGSALILVSSVYIAV</sequence>
<feature type="domain" description="EamA" evidence="6">
    <location>
        <begin position="16"/>
        <end position="156"/>
    </location>
</feature>
<evidence type="ECO:0000256" key="2">
    <source>
        <dbReference type="ARBA" id="ARBA00022692"/>
    </source>
</evidence>
<dbReference type="AlphaFoldDB" id="A0A9P4MC51"/>
<name>A0A9P4MC51_9PEZI</name>
<feature type="domain" description="EamA" evidence="6">
    <location>
        <begin position="203"/>
        <end position="335"/>
    </location>
</feature>
<comment type="caution">
    <text evidence="7">The sequence shown here is derived from an EMBL/GenBank/DDBJ whole genome shotgun (WGS) entry which is preliminary data.</text>
</comment>
<proteinExistence type="predicted"/>
<dbReference type="EMBL" id="ML978124">
    <property type="protein sequence ID" value="KAF2100329.1"/>
    <property type="molecule type" value="Genomic_DNA"/>
</dbReference>
<feature type="transmembrane region" description="Helical" evidence="5">
    <location>
        <begin position="17"/>
        <end position="34"/>
    </location>
</feature>
<feature type="transmembrane region" description="Helical" evidence="5">
    <location>
        <begin position="265"/>
        <end position="284"/>
    </location>
</feature>
<feature type="transmembrane region" description="Helical" evidence="5">
    <location>
        <begin position="140"/>
        <end position="159"/>
    </location>
</feature>
<keyword evidence="3 5" id="KW-1133">Transmembrane helix</keyword>
<gene>
    <name evidence="7" type="ORF">NA57DRAFT_27902</name>
</gene>
<feature type="transmembrane region" description="Helical" evidence="5">
    <location>
        <begin position="111"/>
        <end position="133"/>
    </location>
</feature>
<dbReference type="InterPro" id="IPR037185">
    <property type="entry name" value="EmrE-like"/>
</dbReference>
<feature type="transmembrane region" description="Helical" evidence="5">
    <location>
        <begin position="54"/>
        <end position="71"/>
    </location>
</feature>
<keyword evidence="4 5" id="KW-0472">Membrane</keyword>